<dbReference type="InterPro" id="IPR036259">
    <property type="entry name" value="MFS_trans_sf"/>
</dbReference>
<dbReference type="KEGG" id="cak:Caul_0437"/>
<dbReference type="InterPro" id="IPR050189">
    <property type="entry name" value="MFS_Efflux_Transporters"/>
</dbReference>
<name>B0T5L6_CAUSK</name>
<feature type="domain" description="Major facilitator superfamily (MFS) profile" evidence="7">
    <location>
        <begin position="13"/>
        <end position="395"/>
    </location>
</feature>
<evidence type="ECO:0000256" key="3">
    <source>
        <dbReference type="ARBA" id="ARBA00022692"/>
    </source>
</evidence>
<protein>
    <submittedName>
        <fullName evidence="8">Major facilitator superfamily MFS_1</fullName>
    </submittedName>
</protein>
<dbReference type="Gene3D" id="1.20.1250.20">
    <property type="entry name" value="MFS general substrate transporter like domains"/>
    <property type="match status" value="1"/>
</dbReference>
<organism evidence="8">
    <name type="scientific">Caulobacter sp. (strain K31)</name>
    <dbReference type="NCBI Taxonomy" id="366602"/>
    <lineage>
        <taxon>Bacteria</taxon>
        <taxon>Pseudomonadati</taxon>
        <taxon>Pseudomonadota</taxon>
        <taxon>Alphaproteobacteria</taxon>
        <taxon>Caulobacterales</taxon>
        <taxon>Caulobacteraceae</taxon>
        <taxon>Caulobacter</taxon>
    </lineage>
</organism>
<feature type="transmembrane region" description="Helical" evidence="6">
    <location>
        <begin position="207"/>
        <end position="230"/>
    </location>
</feature>
<feature type="transmembrane region" description="Helical" evidence="6">
    <location>
        <begin position="104"/>
        <end position="129"/>
    </location>
</feature>
<feature type="transmembrane region" description="Helical" evidence="6">
    <location>
        <begin position="136"/>
        <end position="157"/>
    </location>
</feature>
<feature type="transmembrane region" description="Helical" evidence="6">
    <location>
        <begin position="52"/>
        <end position="71"/>
    </location>
</feature>
<evidence type="ECO:0000313" key="8">
    <source>
        <dbReference type="EMBL" id="ABZ69574.1"/>
    </source>
</evidence>
<feature type="transmembrane region" description="Helical" evidence="6">
    <location>
        <begin position="304"/>
        <end position="328"/>
    </location>
</feature>
<keyword evidence="5 6" id="KW-0472">Membrane</keyword>
<reference evidence="8" key="1">
    <citation type="submission" date="2008-01" db="EMBL/GenBank/DDBJ databases">
        <title>Complete sequence of chromosome of Caulobacter sp. K31.</title>
        <authorList>
            <consortium name="US DOE Joint Genome Institute"/>
            <person name="Copeland A."/>
            <person name="Lucas S."/>
            <person name="Lapidus A."/>
            <person name="Barry K."/>
            <person name="Glavina del Rio T."/>
            <person name="Dalin E."/>
            <person name="Tice H."/>
            <person name="Pitluck S."/>
            <person name="Bruce D."/>
            <person name="Goodwin L."/>
            <person name="Thompson L.S."/>
            <person name="Brettin T."/>
            <person name="Detter J.C."/>
            <person name="Han C."/>
            <person name="Schmutz J."/>
            <person name="Larimer F."/>
            <person name="Land M."/>
            <person name="Hauser L."/>
            <person name="Kyrpides N."/>
            <person name="Kim E."/>
            <person name="Stephens C."/>
            <person name="Richardson P."/>
        </authorList>
    </citation>
    <scope>NUCLEOTIDE SEQUENCE [LARGE SCALE GENOMIC DNA]</scope>
    <source>
        <strain evidence="8">K31</strain>
    </source>
</reference>
<dbReference type="GO" id="GO:0005886">
    <property type="term" value="C:plasma membrane"/>
    <property type="evidence" value="ECO:0007669"/>
    <property type="project" value="UniProtKB-SubCell"/>
</dbReference>
<keyword evidence="4 6" id="KW-1133">Transmembrane helix</keyword>
<gene>
    <name evidence="8" type="ordered locus">Caul_0437</name>
</gene>
<evidence type="ECO:0000256" key="5">
    <source>
        <dbReference type="ARBA" id="ARBA00023136"/>
    </source>
</evidence>
<feature type="transmembrane region" description="Helical" evidence="6">
    <location>
        <begin position="274"/>
        <end position="292"/>
    </location>
</feature>
<comment type="subcellular location">
    <subcellularLocation>
        <location evidence="1">Cell membrane</location>
        <topology evidence="1">Multi-pass membrane protein</topology>
    </subcellularLocation>
</comment>
<evidence type="ECO:0000256" key="2">
    <source>
        <dbReference type="ARBA" id="ARBA00022475"/>
    </source>
</evidence>
<proteinExistence type="predicted"/>
<sequence length="399" mass="39137" precursor="true">MTASQTRRRLPLQVYLLALVTFALGSGTFIFAGQLEQLAAGLGIQVGTAGQLQTVYVLSAALCGPVVISLVARRPAKVVLASVLGLALVLNLACWISRGFGSMMMFRAVLGATAAVGGPTAAALAAALVPPEQRGSALATVIGGMTFAFIAGIPAGSVVGDLYGWRATFALAAGLAGVALVGLSLVKADVAAPSAPEPGASSLKTVLTLYPVFATTILMFAASMASSTYVGPILRLQTGITGAGVGVFQALGGIGSLIGLAIGARVANAGHGRAGAAIALGVTCLVALVSFTELHGGAPPGAPTYIVIGLAGLAGSGALFAIIPIIQARIVSAAPHATPLALSFNASSTSLGQGMGAAIGGAVIGRFGVPSAPIATGVIALLAMSVWLLLVGPPRTGAA</sequence>
<dbReference type="AlphaFoldDB" id="B0T5L6"/>
<feature type="transmembrane region" description="Helical" evidence="6">
    <location>
        <begin position="340"/>
        <end position="365"/>
    </location>
</feature>
<dbReference type="OrthoDB" id="9788453at2"/>
<evidence type="ECO:0000256" key="4">
    <source>
        <dbReference type="ARBA" id="ARBA00022989"/>
    </source>
</evidence>
<dbReference type="SUPFAM" id="SSF103473">
    <property type="entry name" value="MFS general substrate transporter"/>
    <property type="match status" value="1"/>
</dbReference>
<evidence type="ECO:0000256" key="6">
    <source>
        <dbReference type="SAM" id="Phobius"/>
    </source>
</evidence>
<dbReference type="Pfam" id="PF07690">
    <property type="entry name" value="MFS_1"/>
    <property type="match status" value="1"/>
</dbReference>
<feature type="transmembrane region" description="Helical" evidence="6">
    <location>
        <begin position="242"/>
        <end position="262"/>
    </location>
</feature>
<keyword evidence="2" id="KW-1003">Cell membrane</keyword>
<dbReference type="STRING" id="366602.Caul_0437"/>
<dbReference type="EMBL" id="CP000927">
    <property type="protein sequence ID" value="ABZ69574.1"/>
    <property type="molecule type" value="Genomic_DNA"/>
</dbReference>
<evidence type="ECO:0000259" key="7">
    <source>
        <dbReference type="PROSITE" id="PS50850"/>
    </source>
</evidence>
<accession>B0T5L6</accession>
<dbReference type="GO" id="GO:0022857">
    <property type="term" value="F:transmembrane transporter activity"/>
    <property type="evidence" value="ECO:0007669"/>
    <property type="project" value="InterPro"/>
</dbReference>
<dbReference type="InterPro" id="IPR011701">
    <property type="entry name" value="MFS"/>
</dbReference>
<keyword evidence="3 6" id="KW-0812">Transmembrane</keyword>
<feature type="transmembrane region" description="Helical" evidence="6">
    <location>
        <begin position="371"/>
        <end position="391"/>
    </location>
</feature>
<feature type="transmembrane region" description="Helical" evidence="6">
    <location>
        <begin position="163"/>
        <end position="186"/>
    </location>
</feature>
<feature type="transmembrane region" description="Helical" evidence="6">
    <location>
        <begin position="78"/>
        <end position="98"/>
    </location>
</feature>
<dbReference type="HOGENOM" id="CLU_001265_61_2_5"/>
<evidence type="ECO:0000256" key="1">
    <source>
        <dbReference type="ARBA" id="ARBA00004651"/>
    </source>
</evidence>
<dbReference type="PROSITE" id="PS50850">
    <property type="entry name" value="MFS"/>
    <property type="match status" value="1"/>
</dbReference>
<dbReference type="PANTHER" id="PTHR43124:SF10">
    <property type="entry name" value="PURINE EFFLUX PUMP PBUE"/>
    <property type="match status" value="1"/>
</dbReference>
<dbReference type="PANTHER" id="PTHR43124">
    <property type="entry name" value="PURINE EFFLUX PUMP PBUE"/>
    <property type="match status" value="1"/>
</dbReference>
<dbReference type="eggNOG" id="COG2814">
    <property type="taxonomic scope" value="Bacteria"/>
</dbReference>
<feature type="transmembrane region" description="Helical" evidence="6">
    <location>
        <begin position="12"/>
        <end position="32"/>
    </location>
</feature>
<dbReference type="InterPro" id="IPR020846">
    <property type="entry name" value="MFS_dom"/>
</dbReference>